<dbReference type="AlphaFoldDB" id="S9THZ9"/>
<evidence type="ECO:0000313" key="2">
    <source>
        <dbReference type="EMBL" id="EPY15968.1"/>
    </source>
</evidence>
<evidence type="ECO:0008006" key="4">
    <source>
        <dbReference type="Google" id="ProtNLM"/>
    </source>
</evidence>
<organism evidence="2 3">
    <name type="scientific">Strigomonas culicis</name>
    <dbReference type="NCBI Taxonomy" id="28005"/>
    <lineage>
        <taxon>Eukaryota</taxon>
        <taxon>Discoba</taxon>
        <taxon>Euglenozoa</taxon>
        <taxon>Kinetoplastea</taxon>
        <taxon>Metakinetoplastina</taxon>
        <taxon>Trypanosomatida</taxon>
        <taxon>Trypanosomatidae</taxon>
        <taxon>Strigomonadinae</taxon>
        <taxon>Strigomonas</taxon>
    </lineage>
</organism>
<evidence type="ECO:0000256" key="1">
    <source>
        <dbReference type="SAM" id="SignalP"/>
    </source>
</evidence>
<name>S9THZ9_9TRYP</name>
<comment type="caution">
    <text evidence="2">The sequence shown here is derived from an EMBL/GenBank/DDBJ whole genome shotgun (WGS) entry which is preliminary data.</text>
</comment>
<accession>S9THZ9</accession>
<feature type="signal peptide" evidence="1">
    <location>
        <begin position="1"/>
        <end position="20"/>
    </location>
</feature>
<proteinExistence type="predicted"/>
<sequence>MCFAVHFFSLTFLFFYKALQIAFFFSCSRNSEKNKEETHTKVLFVIVEKDDAFRFDVGGGGVSVVAARDDGHRIGGPEAFLLQVRDQAAAERNAPTGLHS</sequence>
<evidence type="ECO:0000313" key="3">
    <source>
        <dbReference type="Proteomes" id="UP000015354"/>
    </source>
</evidence>
<protein>
    <recommendedName>
        <fullName evidence="4">Secreted protein</fullName>
    </recommendedName>
</protein>
<feature type="chain" id="PRO_5004557322" description="Secreted protein" evidence="1">
    <location>
        <begin position="21"/>
        <end position="100"/>
    </location>
</feature>
<dbReference type="EMBL" id="ATMH01011622">
    <property type="protein sequence ID" value="EPY15968.1"/>
    <property type="molecule type" value="Genomic_DNA"/>
</dbReference>
<reference evidence="2 3" key="1">
    <citation type="journal article" date="2013" name="PLoS ONE">
        <title>Predicting the Proteins of Angomonas deanei, Strigomonas culicis and Their Respective Endosymbionts Reveals New Aspects of the Trypanosomatidae Family.</title>
        <authorList>
            <person name="Motta M.C."/>
            <person name="Martins A.C."/>
            <person name="de Souza S.S."/>
            <person name="Catta-Preta C.M."/>
            <person name="Silva R."/>
            <person name="Klein C.C."/>
            <person name="de Almeida L.G."/>
            <person name="de Lima Cunha O."/>
            <person name="Ciapina L.P."/>
            <person name="Brocchi M."/>
            <person name="Colabardini A.C."/>
            <person name="de Araujo Lima B."/>
            <person name="Machado C.R."/>
            <person name="de Almeida Soares C.M."/>
            <person name="Probst C.M."/>
            <person name="de Menezes C.B."/>
            <person name="Thompson C.E."/>
            <person name="Bartholomeu D.C."/>
            <person name="Gradia D.F."/>
            <person name="Pavoni D.P."/>
            <person name="Grisard E.C."/>
            <person name="Fantinatti-Garboggini F."/>
            <person name="Marchini F.K."/>
            <person name="Rodrigues-Luiz G.F."/>
            <person name="Wagner G."/>
            <person name="Goldman G.H."/>
            <person name="Fietto J.L."/>
            <person name="Elias M.C."/>
            <person name="Goldman M.H."/>
            <person name="Sagot M.F."/>
            <person name="Pereira M."/>
            <person name="Stoco P.H."/>
            <person name="de Mendonca-Neto R.P."/>
            <person name="Teixeira S.M."/>
            <person name="Maciel T.E."/>
            <person name="de Oliveira Mendes T.A."/>
            <person name="Urmenyi T.P."/>
            <person name="de Souza W."/>
            <person name="Schenkman S."/>
            <person name="de Vasconcelos A.T."/>
        </authorList>
    </citation>
    <scope>NUCLEOTIDE SEQUENCE [LARGE SCALE GENOMIC DNA]</scope>
</reference>
<gene>
    <name evidence="2" type="ORF">STCU_11638</name>
</gene>
<dbReference type="Proteomes" id="UP000015354">
    <property type="component" value="Unassembled WGS sequence"/>
</dbReference>
<keyword evidence="3" id="KW-1185">Reference proteome</keyword>
<keyword evidence="1" id="KW-0732">Signal</keyword>